<evidence type="ECO:0000313" key="6">
    <source>
        <dbReference type="Proteomes" id="UP000637578"/>
    </source>
</evidence>
<organism evidence="5 6">
    <name type="scientific">Longimycelium tulufanense</name>
    <dbReference type="NCBI Taxonomy" id="907463"/>
    <lineage>
        <taxon>Bacteria</taxon>
        <taxon>Bacillati</taxon>
        <taxon>Actinomycetota</taxon>
        <taxon>Actinomycetes</taxon>
        <taxon>Pseudonocardiales</taxon>
        <taxon>Pseudonocardiaceae</taxon>
        <taxon>Longimycelium</taxon>
    </lineage>
</organism>
<sequence>MTSLSPRRRELLVHLSQGRTNIEIARLMYLEESTVKTHIRHLFRKLGARNRAHAVHLGYLHGLLRVPSRAVSERELEQALVVAAAVGGHDSRWPQRLARNVAVLLRQRGMDVTDRVEVTDHGD</sequence>
<accession>A0A8J3CDQ3</accession>
<name>A0A8J3CDQ3_9PSEU</name>
<evidence type="ECO:0000256" key="1">
    <source>
        <dbReference type="ARBA" id="ARBA00023015"/>
    </source>
</evidence>
<gene>
    <name evidence="5" type="ORF">GCM10012275_38550</name>
</gene>
<dbReference type="SMART" id="SM00421">
    <property type="entry name" value="HTH_LUXR"/>
    <property type="match status" value="1"/>
</dbReference>
<dbReference type="GO" id="GO:0006355">
    <property type="term" value="P:regulation of DNA-templated transcription"/>
    <property type="evidence" value="ECO:0007669"/>
    <property type="project" value="InterPro"/>
</dbReference>
<keyword evidence="2" id="KW-0238">DNA-binding</keyword>
<reference evidence="5" key="2">
    <citation type="submission" date="2020-09" db="EMBL/GenBank/DDBJ databases">
        <authorList>
            <person name="Sun Q."/>
            <person name="Zhou Y."/>
        </authorList>
    </citation>
    <scope>NUCLEOTIDE SEQUENCE</scope>
    <source>
        <strain evidence="5">CGMCC 4.5737</strain>
    </source>
</reference>
<proteinExistence type="predicted"/>
<keyword evidence="1" id="KW-0805">Transcription regulation</keyword>
<dbReference type="RefSeq" id="WP_189059632.1">
    <property type="nucleotide sequence ID" value="NZ_BMMK01000018.1"/>
</dbReference>
<dbReference type="SUPFAM" id="SSF46894">
    <property type="entry name" value="C-terminal effector domain of the bipartite response regulators"/>
    <property type="match status" value="1"/>
</dbReference>
<dbReference type="GO" id="GO:0003677">
    <property type="term" value="F:DNA binding"/>
    <property type="evidence" value="ECO:0007669"/>
    <property type="project" value="UniProtKB-KW"/>
</dbReference>
<dbReference type="PROSITE" id="PS50043">
    <property type="entry name" value="HTH_LUXR_2"/>
    <property type="match status" value="1"/>
</dbReference>
<dbReference type="InterPro" id="IPR036388">
    <property type="entry name" value="WH-like_DNA-bd_sf"/>
</dbReference>
<dbReference type="Gene3D" id="1.10.10.10">
    <property type="entry name" value="Winged helix-like DNA-binding domain superfamily/Winged helix DNA-binding domain"/>
    <property type="match status" value="1"/>
</dbReference>
<dbReference type="PANTHER" id="PTHR44688:SF16">
    <property type="entry name" value="DNA-BINDING TRANSCRIPTIONAL ACTIVATOR DEVR_DOSR"/>
    <property type="match status" value="1"/>
</dbReference>
<dbReference type="Proteomes" id="UP000637578">
    <property type="component" value="Unassembled WGS sequence"/>
</dbReference>
<dbReference type="InterPro" id="IPR016032">
    <property type="entry name" value="Sig_transdc_resp-reg_C-effctor"/>
</dbReference>
<evidence type="ECO:0000256" key="2">
    <source>
        <dbReference type="ARBA" id="ARBA00023125"/>
    </source>
</evidence>
<dbReference type="EMBL" id="BMMK01000018">
    <property type="protein sequence ID" value="GGM64280.1"/>
    <property type="molecule type" value="Genomic_DNA"/>
</dbReference>
<dbReference type="Pfam" id="PF00196">
    <property type="entry name" value="GerE"/>
    <property type="match status" value="1"/>
</dbReference>
<dbReference type="PRINTS" id="PR00038">
    <property type="entry name" value="HTHLUXR"/>
</dbReference>
<protein>
    <recommendedName>
        <fullName evidence="4">HTH luxR-type domain-containing protein</fullName>
    </recommendedName>
</protein>
<comment type="caution">
    <text evidence="5">The sequence shown here is derived from an EMBL/GenBank/DDBJ whole genome shotgun (WGS) entry which is preliminary data.</text>
</comment>
<dbReference type="PROSITE" id="PS00622">
    <property type="entry name" value="HTH_LUXR_1"/>
    <property type="match status" value="1"/>
</dbReference>
<dbReference type="InterPro" id="IPR000792">
    <property type="entry name" value="Tscrpt_reg_LuxR_C"/>
</dbReference>
<evidence type="ECO:0000256" key="3">
    <source>
        <dbReference type="ARBA" id="ARBA00023163"/>
    </source>
</evidence>
<dbReference type="PANTHER" id="PTHR44688">
    <property type="entry name" value="DNA-BINDING TRANSCRIPTIONAL ACTIVATOR DEVR_DOSR"/>
    <property type="match status" value="1"/>
</dbReference>
<keyword evidence="3" id="KW-0804">Transcription</keyword>
<reference evidence="5" key="1">
    <citation type="journal article" date="2014" name="Int. J. Syst. Evol. Microbiol.">
        <title>Complete genome sequence of Corynebacterium casei LMG S-19264T (=DSM 44701T), isolated from a smear-ripened cheese.</title>
        <authorList>
            <consortium name="US DOE Joint Genome Institute (JGI-PGF)"/>
            <person name="Walter F."/>
            <person name="Albersmeier A."/>
            <person name="Kalinowski J."/>
            <person name="Ruckert C."/>
        </authorList>
    </citation>
    <scope>NUCLEOTIDE SEQUENCE</scope>
    <source>
        <strain evidence="5">CGMCC 4.5737</strain>
    </source>
</reference>
<dbReference type="CDD" id="cd06170">
    <property type="entry name" value="LuxR_C_like"/>
    <property type="match status" value="1"/>
</dbReference>
<evidence type="ECO:0000313" key="5">
    <source>
        <dbReference type="EMBL" id="GGM64280.1"/>
    </source>
</evidence>
<keyword evidence="6" id="KW-1185">Reference proteome</keyword>
<dbReference type="AlphaFoldDB" id="A0A8J3CDQ3"/>
<feature type="domain" description="HTH luxR-type" evidence="4">
    <location>
        <begin position="1"/>
        <end position="62"/>
    </location>
</feature>
<evidence type="ECO:0000259" key="4">
    <source>
        <dbReference type="PROSITE" id="PS50043"/>
    </source>
</evidence>